<evidence type="ECO:0000256" key="6">
    <source>
        <dbReference type="SAM" id="MobiDB-lite"/>
    </source>
</evidence>
<sequence length="858" mass="98220">MAQQEFDFSVIDINLEDGSANASSVGCYISLDGQEIDCIQFGDTDHRLVLGLEKSGAILRATVKSLVNEATLGSISFASESFYKNATKSTKEIWVTLFDHEDDDLYDGNFKQDDTEKPRILVSLTKGDSPTIRKQGATKTTTTRVCPKKIEVRTPIETSSVYSGTVTYTLESFITELRNLTKEGIETLRSEIDDINFENNEKVTILANLEVLHKELQGEHVEDLKFTESLEAVKDQIEKDFSKQKEDLDDELKALLTKITKIMEDMKQLEEAKEEATNENQRLKKIVDTPEDPKESGLTQQAVDLRQEDSKLKDLSDQLTTEFTTTKDGRNEYIQQHSDLAEELESTIQKFHDQLRILTSDVKILSNESDKLKQEEGSLIKQDSILKRRLPLTKFDLKSFRREYDRIKIEYSDSDAEFIRYISELRKNIEAQKSIIDGLLKEIARKTNESSDFNNKSQRQKSQIAHLQEELDKIAQIKYEENYTKLSGELRKAEEQRKAHQDALENAQGCLSTKLQLFSEELDARKAHRIEQEGKIDEVFQNLEAITTEINNLLKEIEVIETRVFTDGNRNRLNDKLSEERESLDNKLQFYFDEKNKLLSELKEALADFDQRQDKVTEQERLIASLQSDIKQIKVLIEEKKEIIIQLEQEIHISNERIEELQKNIDDRDKEIEDMLRMLAHKDARIEELTAFLGDSPPPPKQISYKAKKGDEVDELLAQYIQDCPVPVKRLGRGFYLFGTKKIYAKIMNCKLVIRVGGGYMIIQKFIETYADQELVKIKLILEREGFTSLDELDLEKYCLNKGKTAYGNVPGEKSPGSSSPGSHGGSFKKSFSSAVSKTTTRSKTVKTVSTTKVAYQN</sequence>
<comment type="caution">
    <text evidence="8">The sequence shown here is derived from an EMBL/GenBank/DDBJ whole genome shotgun (WGS) entry which is preliminary data.</text>
</comment>
<evidence type="ECO:0000313" key="9">
    <source>
        <dbReference type="Proteomes" id="UP001295684"/>
    </source>
</evidence>
<evidence type="ECO:0000256" key="4">
    <source>
        <dbReference type="ARBA" id="ARBA00023212"/>
    </source>
</evidence>
<evidence type="ECO:0000256" key="5">
    <source>
        <dbReference type="SAM" id="Coils"/>
    </source>
</evidence>
<gene>
    <name evidence="8" type="ORF">ECRASSUSDP1_LOCUS25550</name>
</gene>
<keyword evidence="4" id="KW-0206">Cytoskeleton</keyword>
<feature type="coiled-coil region" evidence="5">
    <location>
        <begin position="238"/>
        <end position="289"/>
    </location>
</feature>
<dbReference type="Gene3D" id="3.30.920.20">
    <property type="entry name" value="Gas2-like domain"/>
    <property type="match status" value="1"/>
</dbReference>
<feature type="coiled-coil region" evidence="5">
    <location>
        <begin position="536"/>
        <end position="678"/>
    </location>
</feature>
<evidence type="ECO:0000256" key="2">
    <source>
        <dbReference type="ARBA" id="ARBA00022490"/>
    </source>
</evidence>
<proteinExistence type="predicted"/>
<dbReference type="EMBL" id="CAMPGE010026337">
    <property type="protein sequence ID" value="CAI2384031.1"/>
    <property type="molecule type" value="Genomic_DNA"/>
</dbReference>
<reference evidence="8" key="1">
    <citation type="submission" date="2023-07" db="EMBL/GenBank/DDBJ databases">
        <authorList>
            <consortium name="AG Swart"/>
            <person name="Singh M."/>
            <person name="Singh A."/>
            <person name="Seah K."/>
            <person name="Emmerich C."/>
        </authorList>
    </citation>
    <scope>NUCLEOTIDE SEQUENCE</scope>
    <source>
        <strain evidence="8">DP1</strain>
    </source>
</reference>
<dbReference type="SUPFAM" id="SSF143575">
    <property type="entry name" value="GAS2 domain-like"/>
    <property type="match status" value="1"/>
</dbReference>
<evidence type="ECO:0000256" key="3">
    <source>
        <dbReference type="ARBA" id="ARBA00023054"/>
    </source>
</evidence>
<protein>
    <recommendedName>
        <fullName evidence="7">GAR domain-containing protein</fullName>
    </recommendedName>
</protein>
<feature type="region of interest" description="Disordered" evidence="6">
    <location>
        <begin position="810"/>
        <end position="858"/>
    </location>
</feature>
<comment type="subcellular location">
    <subcellularLocation>
        <location evidence="1">Cytoplasm</location>
        <location evidence="1">Cytoskeleton</location>
    </subcellularLocation>
</comment>
<evidence type="ECO:0000256" key="1">
    <source>
        <dbReference type="ARBA" id="ARBA00004245"/>
    </source>
</evidence>
<dbReference type="Pfam" id="PF02187">
    <property type="entry name" value="GAS2"/>
    <property type="match status" value="1"/>
</dbReference>
<evidence type="ECO:0000259" key="7">
    <source>
        <dbReference type="PROSITE" id="PS51460"/>
    </source>
</evidence>
<dbReference type="GO" id="GO:0005856">
    <property type="term" value="C:cytoskeleton"/>
    <property type="evidence" value="ECO:0007669"/>
    <property type="project" value="UniProtKB-SubCell"/>
</dbReference>
<dbReference type="AlphaFoldDB" id="A0AAD1Y539"/>
<dbReference type="PANTHER" id="PTHR32083">
    <property type="entry name" value="CILIA AND FLAGELLA-ASSOCIATED PROTEIN 58-RELATED"/>
    <property type="match status" value="1"/>
</dbReference>
<dbReference type="InterPro" id="IPR036534">
    <property type="entry name" value="GAR_dom_sf"/>
</dbReference>
<feature type="coiled-coil region" evidence="5">
    <location>
        <begin position="422"/>
        <end position="510"/>
    </location>
</feature>
<dbReference type="InterPro" id="IPR003108">
    <property type="entry name" value="GAR_dom"/>
</dbReference>
<dbReference type="Proteomes" id="UP001295684">
    <property type="component" value="Unassembled WGS sequence"/>
</dbReference>
<dbReference type="GO" id="GO:0008017">
    <property type="term" value="F:microtubule binding"/>
    <property type="evidence" value="ECO:0007669"/>
    <property type="project" value="InterPro"/>
</dbReference>
<evidence type="ECO:0000313" key="8">
    <source>
        <dbReference type="EMBL" id="CAI2384031.1"/>
    </source>
</evidence>
<feature type="domain" description="GAR" evidence="7">
    <location>
        <begin position="704"/>
        <end position="774"/>
    </location>
</feature>
<keyword evidence="3 5" id="KW-0175">Coiled coil</keyword>
<organism evidence="8 9">
    <name type="scientific">Euplotes crassus</name>
    <dbReference type="NCBI Taxonomy" id="5936"/>
    <lineage>
        <taxon>Eukaryota</taxon>
        <taxon>Sar</taxon>
        <taxon>Alveolata</taxon>
        <taxon>Ciliophora</taxon>
        <taxon>Intramacronucleata</taxon>
        <taxon>Spirotrichea</taxon>
        <taxon>Hypotrichia</taxon>
        <taxon>Euplotida</taxon>
        <taxon>Euplotidae</taxon>
        <taxon>Moneuplotes</taxon>
    </lineage>
</organism>
<feature type="compositionally biased region" description="Low complexity" evidence="6">
    <location>
        <begin position="811"/>
        <end position="858"/>
    </location>
</feature>
<feature type="coiled-coil region" evidence="5">
    <location>
        <begin position="330"/>
        <end position="375"/>
    </location>
</feature>
<name>A0AAD1Y539_EUPCR</name>
<keyword evidence="9" id="KW-1185">Reference proteome</keyword>
<accession>A0AAD1Y539</accession>
<dbReference type="PROSITE" id="PS51460">
    <property type="entry name" value="GAR"/>
    <property type="match status" value="1"/>
</dbReference>
<keyword evidence="2" id="KW-0963">Cytoplasm</keyword>